<dbReference type="AlphaFoldDB" id="V8NQC1"/>
<feature type="non-terminal residue" evidence="2">
    <location>
        <position position="1"/>
    </location>
</feature>
<name>V8NQC1_OPHHA</name>
<organism evidence="2 3">
    <name type="scientific">Ophiophagus hannah</name>
    <name type="common">King cobra</name>
    <name type="synonym">Naja hannah</name>
    <dbReference type="NCBI Taxonomy" id="8665"/>
    <lineage>
        <taxon>Eukaryota</taxon>
        <taxon>Metazoa</taxon>
        <taxon>Chordata</taxon>
        <taxon>Craniata</taxon>
        <taxon>Vertebrata</taxon>
        <taxon>Euteleostomi</taxon>
        <taxon>Lepidosauria</taxon>
        <taxon>Squamata</taxon>
        <taxon>Bifurcata</taxon>
        <taxon>Unidentata</taxon>
        <taxon>Episquamata</taxon>
        <taxon>Toxicofera</taxon>
        <taxon>Serpentes</taxon>
        <taxon>Colubroidea</taxon>
        <taxon>Elapidae</taxon>
        <taxon>Elapinae</taxon>
        <taxon>Ophiophagus</taxon>
    </lineage>
</organism>
<evidence type="ECO:0000313" key="3">
    <source>
        <dbReference type="Proteomes" id="UP000018936"/>
    </source>
</evidence>
<protein>
    <submittedName>
        <fullName evidence="2">Ligand-dependent nuclear receptor corepressor-like protein</fullName>
    </submittedName>
</protein>
<evidence type="ECO:0000256" key="1">
    <source>
        <dbReference type="SAM" id="MobiDB-lite"/>
    </source>
</evidence>
<sequence>MACRLVGGHPIESRIRRNASLPELRGPPMRGIQGCGDGGGEVRTVAPRPRAARAHGRRAGGDLGPLPQKMASPCGRQKCSIERRGFRHQLDSWRHRLLRCVGEGPRGEARRPSGRREG</sequence>
<dbReference type="Proteomes" id="UP000018936">
    <property type="component" value="Unassembled WGS sequence"/>
</dbReference>
<reference evidence="2 3" key="1">
    <citation type="journal article" date="2013" name="Proc. Natl. Acad. Sci. U.S.A.">
        <title>The king cobra genome reveals dynamic gene evolution and adaptation in the snake venom system.</title>
        <authorList>
            <person name="Vonk F.J."/>
            <person name="Casewell N.R."/>
            <person name="Henkel C.V."/>
            <person name="Heimberg A.M."/>
            <person name="Jansen H.J."/>
            <person name="McCleary R.J."/>
            <person name="Kerkkamp H.M."/>
            <person name="Vos R.A."/>
            <person name="Guerreiro I."/>
            <person name="Calvete J.J."/>
            <person name="Wuster W."/>
            <person name="Woods A.E."/>
            <person name="Logan J.M."/>
            <person name="Harrison R.A."/>
            <person name="Castoe T.A."/>
            <person name="de Koning A.P."/>
            <person name="Pollock D.D."/>
            <person name="Yandell M."/>
            <person name="Calderon D."/>
            <person name="Renjifo C."/>
            <person name="Currier R.B."/>
            <person name="Salgado D."/>
            <person name="Pla D."/>
            <person name="Sanz L."/>
            <person name="Hyder A.S."/>
            <person name="Ribeiro J.M."/>
            <person name="Arntzen J.W."/>
            <person name="van den Thillart G.E."/>
            <person name="Boetzer M."/>
            <person name="Pirovano W."/>
            <person name="Dirks R.P."/>
            <person name="Spaink H.P."/>
            <person name="Duboule D."/>
            <person name="McGlinn E."/>
            <person name="Kini R.M."/>
            <person name="Richardson M.K."/>
        </authorList>
    </citation>
    <scope>NUCLEOTIDE SEQUENCE</scope>
    <source>
        <tissue evidence="2">Blood</tissue>
    </source>
</reference>
<dbReference type="OrthoDB" id="9941983at2759"/>
<keyword evidence="3" id="KW-1185">Reference proteome</keyword>
<comment type="caution">
    <text evidence="2">The sequence shown here is derived from an EMBL/GenBank/DDBJ whole genome shotgun (WGS) entry which is preliminary data.</text>
</comment>
<evidence type="ECO:0000313" key="2">
    <source>
        <dbReference type="EMBL" id="ETE63868.1"/>
    </source>
</evidence>
<feature type="region of interest" description="Disordered" evidence="1">
    <location>
        <begin position="21"/>
        <end position="75"/>
    </location>
</feature>
<proteinExistence type="predicted"/>
<gene>
    <name evidence="2" type="primary">LCORL</name>
    <name evidence="2" type="ORF">L345_10366</name>
</gene>
<dbReference type="EMBL" id="AZIM01002527">
    <property type="protein sequence ID" value="ETE63868.1"/>
    <property type="molecule type" value="Genomic_DNA"/>
</dbReference>
<keyword evidence="2" id="KW-0675">Receptor</keyword>
<accession>V8NQC1</accession>